<dbReference type="PANTHER" id="PTHR24006">
    <property type="entry name" value="UBIQUITIN CARBOXYL-TERMINAL HYDROLASE"/>
    <property type="match status" value="1"/>
</dbReference>
<dbReference type="PROSITE" id="PS00973">
    <property type="entry name" value="USP_2"/>
    <property type="match status" value="1"/>
</dbReference>
<dbReference type="Gene3D" id="3.90.70.10">
    <property type="entry name" value="Cysteine proteinases"/>
    <property type="match status" value="1"/>
</dbReference>
<dbReference type="GO" id="GO:0005634">
    <property type="term" value="C:nucleus"/>
    <property type="evidence" value="ECO:0007669"/>
    <property type="project" value="TreeGrafter"/>
</dbReference>
<dbReference type="Pfam" id="PF00443">
    <property type="entry name" value="UCH"/>
    <property type="match status" value="1"/>
</dbReference>
<dbReference type="GO" id="GO:0004843">
    <property type="term" value="F:cysteine-type deubiquitinase activity"/>
    <property type="evidence" value="ECO:0007669"/>
    <property type="project" value="InterPro"/>
</dbReference>
<feature type="non-terminal residue" evidence="3">
    <location>
        <position position="199"/>
    </location>
</feature>
<evidence type="ECO:0000259" key="2">
    <source>
        <dbReference type="PROSITE" id="PS50235"/>
    </source>
</evidence>
<feature type="region of interest" description="Disordered" evidence="1">
    <location>
        <begin position="167"/>
        <end position="199"/>
    </location>
</feature>
<dbReference type="PROSITE" id="PS50235">
    <property type="entry name" value="USP_3"/>
    <property type="match status" value="1"/>
</dbReference>
<organism evidence="3 4">
    <name type="scientific">Candidula unifasciata</name>
    <dbReference type="NCBI Taxonomy" id="100452"/>
    <lineage>
        <taxon>Eukaryota</taxon>
        <taxon>Metazoa</taxon>
        <taxon>Spiralia</taxon>
        <taxon>Lophotrochozoa</taxon>
        <taxon>Mollusca</taxon>
        <taxon>Gastropoda</taxon>
        <taxon>Heterobranchia</taxon>
        <taxon>Euthyneura</taxon>
        <taxon>Panpulmonata</taxon>
        <taxon>Eupulmonata</taxon>
        <taxon>Stylommatophora</taxon>
        <taxon>Helicina</taxon>
        <taxon>Helicoidea</taxon>
        <taxon>Geomitridae</taxon>
        <taxon>Candidula</taxon>
    </lineage>
</organism>
<sequence length="199" mass="22173">WSGRNNREKIGTHVAFDEEFDISPFCQTAPEVSRYRLHSVVVHHGAGFRSGHYTTYSYNIHAASWLHCNDSRVQLVPLEEVLASQAYILFYTRELTPVSLDDMPELTKIASGTDTLSTISTIPDFDQETLETLKRLSQGETEQAVDEEVSISFHRDPTLVKKLSSVSSLPGQGLKRTASLPHSEQLSPAKLIKANSDSL</sequence>
<dbReference type="OrthoDB" id="21192at2759"/>
<name>A0A8S3YLB9_9EUPU</name>
<proteinExistence type="predicted"/>
<evidence type="ECO:0000313" key="4">
    <source>
        <dbReference type="Proteomes" id="UP000678393"/>
    </source>
</evidence>
<dbReference type="InterPro" id="IPR028889">
    <property type="entry name" value="USP"/>
</dbReference>
<evidence type="ECO:0000313" key="3">
    <source>
        <dbReference type="EMBL" id="CAG5116162.1"/>
    </source>
</evidence>
<dbReference type="PANTHER" id="PTHR24006:SF887">
    <property type="entry name" value="UBIQUITIN CARBOXYL-TERMINAL HYDROLASE"/>
    <property type="match status" value="1"/>
</dbReference>
<feature type="domain" description="USP" evidence="2">
    <location>
        <begin position="1"/>
        <end position="94"/>
    </location>
</feature>
<accession>A0A8S3YLB9</accession>
<dbReference type="GO" id="GO:0005829">
    <property type="term" value="C:cytosol"/>
    <property type="evidence" value="ECO:0007669"/>
    <property type="project" value="TreeGrafter"/>
</dbReference>
<keyword evidence="4" id="KW-1185">Reference proteome</keyword>
<dbReference type="Proteomes" id="UP000678393">
    <property type="component" value="Unassembled WGS sequence"/>
</dbReference>
<protein>
    <recommendedName>
        <fullName evidence="2">USP domain-containing protein</fullName>
    </recommendedName>
</protein>
<comment type="caution">
    <text evidence="3">The sequence shown here is derived from an EMBL/GenBank/DDBJ whole genome shotgun (WGS) entry which is preliminary data.</text>
</comment>
<dbReference type="InterPro" id="IPR001394">
    <property type="entry name" value="Peptidase_C19_UCH"/>
</dbReference>
<dbReference type="GO" id="GO:0016579">
    <property type="term" value="P:protein deubiquitination"/>
    <property type="evidence" value="ECO:0007669"/>
    <property type="project" value="InterPro"/>
</dbReference>
<dbReference type="InterPro" id="IPR018200">
    <property type="entry name" value="USP_CS"/>
</dbReference>
<dbReference type="SUPFAM" id="SSF54001">
    <property type="entry name" value="Cysteine proteinases"/>
    <property type="match status" value="1"/>
</dbReference>
<evidence type="ECO:0000256" key="1">
    <source>
        <dbReference type="SAM" id="MobiDB-lite"/>
    </source>
</evidence>
<dbReference type="CDD" id="cd02257">
    <property type="entry name" value="Peptidase_C19"/>
    <property type="match status" value="1"/>
</dbReference>
<dbReference type="InterPro" id="IPR050164">
    <property type="entry name" value="Peptidase_C19"/>
</dbReference>
<dbReference type="EMBL" id="CAJHNH020000218">
    <property type="protein sequence ID" value="CAG5116162.1"/>
    <property type="molecule type" value="Genomic_DNA"/>
</dbReference>
<dbReference type="InterPro" id="IPR038765">
    <property type="entry name" value="Papain-like_cys_pep_sf"/>
</dbReference>
<dbReference type="AlphaFoldDB" id="A0A8S3YLB9"/>
<gene>
    <name evidence="3" type="ORF">CUNI_LOCUS1720</name>
</gene>
<reference evidence="3" key="1">
    <citation type="submission" date="2021-04" db="EMBL/GenBank/DDBJ databases">
        <authorList>
            <consortium name="Molecular Ecology Group"/>
        </authorList>
    </citation>
    <scope>NUCLEOTIDE SEQUENCE</scope>
</reference>